<feature type="region of interest" description="Disordered" evidence="1">
    <location>
        <begin position="1"/>
        <end position="50"/>
    </location>
</feature>
<proteinExistence type="predicted"/>
<dbReference type="AlphaFoldDB" id="A0A1X7TU90"/>
<evidence type="ECO:0000256" key="1">
    <source>
        <dbReference type="SAM" id="MobiDB-lite"/>
    </source>
</evidence>
<protein>
    <submittedName>
        <fullName evidence="2">Uncharacterized protein</fullName>
    </submittedName>
</protein>
<evidence type="ECO:0000313" key="2">
    <source>
        <dbReference type="EnsemblMetazoa" id="Aqu2.1.18608_001"/>
    </source>
</evidence>
<feature type="compositionally biased region" description="Polar residues" evidence="1">
    <location>
        <begin position="12"/>
        <end position="42"/>
    </location>
</feature>
<organism evidence="2">
    <name type="scientific">Amphimedon queenslandica</name>
    <name type="common">Sponge</name>
    <dbReference type="NCBI Taxonomy" id="400682"/>
    <lineage>
        <taxon>Eukaryota</taxon>
        <taxon>Metazoa</taxon>
        <taxon>Porifera</taxon>
        <taxon>Demospongiae</taxon>
        <taxon>Heteroscleromorpha</taxon>
        <taxon>Haplosclerida</taxon>
        <taxon>Niphatidae</taxon>
        <taxon>Amphimedon</taxon>
    </lineage>
</organism>
<dbReference type="InParanoid" id="A0A1X7TU90"/>
<reference evidence="2" key="1">
    <citation type="submission" date="2017-05" db="UniProtKB">
        <authorList>
            <consortium name="EnsemblMetazoa"/>
        </authorList>
    </citation>
    <scope>IDENTIFICATION</scope>
</reference>
<sequence>MSLLNYFHKQRSQSGASRSTNPVESNCSSPVNSHDDSGSGSDYENEVDCVSRPKWPATKKTYNTSDNPDDIGNIFGRRLSSDSNYQMMKCHYDSRPSPKYSFPK</sequence>
<accession>A0A1X7TU90</accession>
<name>A0A1X7TU90_AMPQE</name>
<dbReference type="EnsemblMetazoa" id="Aqu2.1.18608_001">
    <property type="protein sequence ID" value="Aqu2.1.18608_001"/>
    <property type="gene ID" value="Aqu2.1.18608"/>
</dbReference>